<evidence type="ECO:0000259" key="8">
    <source>
        <dbReference type="PROSITE" id="PS51935"/>
    </source>
</evidence>
<keyword evidence="10" id="KW-1185">Reference proteome</keyword>
<dbReference type="Gene3D" id="3.90.1720.10">
    <property type="entry name" value="endopeptidase domain like (from Nostoc punctiforme)"/>
    <property type="match status" value="1"/>
</dbReference>
<dbReference type="Proteomes" id="UP000578819">
    <property type="component" value="Unassembled WGS sequence"/>
</dbReference>
<dbReference type="AlphaFoldDB" id="A0A7W7WP63"/>
<dbReference type="Pfam" id="PF00877">
    <property type="entry name" value="NLPC_P60"/>
    <property type="match status" value="1"/>
</dbReference>
<keyword evidence="4" id="KW-0788">Thiol protease</keyword>
<keyword evidence="2" id="KW-0645">Protease</keyword>
<feature type="coiled-coil region" evidence="5">
    <location>
        <begin position="48"/>
        <end position="89"/>
    </location>
</feature>
<organism evidence="9 10">
    <name type="scientific">Micromonospora polyrhachis</name>
    <dbReference type="NCBI Taxonomy" id="1282883"/>
    <lineage>
        <taxon>Bacteria</taxon>
        <taxon>Bacillati</taxon>
        <taxon>Actinomycetota</taxon>
        <taxon>Actinomycetes</taxon>
        <taxon>Micromonosporales</taxon>
        <taxon>Micromonosporaceae</taxon>
        <taxon>Micromonospora</taxon>
    </lineage>
</organism>
<comment type="caution">
    <text evidence="9">The sequence shown here is derived from an EMBL/GenBank/DDBJ whole genome shotgun (WGS) entry which is preliminary data.</text>
</comment>
<evidence type="ECO:0000256" key="7">
    <source>
        <dbReference type="SAM" id="SignalP"/>
    </source>
</evidence>
<feature type="domain" description="NlpC/P60" evidence="8">
    <location>
        <begin position="205"/>
        <end position="320"/>
    </location>
</feature>
<name>A0A7W7WP63_9ACTN</name>
<sequence>MPTTTLPRRAATLAAGVTVALALVPVPALAEPPDEPGPERVAASADGLEKLVEEHTDLQEELRYTRARIAALTDQLVALEYRLKAQRDQIGRIAVTHRSRGTNPMANLAGARSNTNRVDPLLTLERLDRRPEEVVSDLSRTTERLLADHRVVRDEIVLQRAREQQLAVRNQQIEAEISRLNRLRAEQGGAPPVTEPGTERAPAPPPAGARVVRFAYAQLGKNYRWAGSGPNGYDCSGLTLAAWATVGVKLPHNAAQQWRVVTRINRAALRPGDLVFYYRHIGHVGIYVGNDKVIHSPRPGKQVRVDKTDFQPVHGYGRPR</sequence>
<dbReference type="PANTHER" id="PTHR47359:SF3">
    <property type="entry name" value="NLP_P60 DOMAIN-CONTAINING PROTEIN-RELATED"/>
    <property type="match status" value="1"/>
</dbReference>
<feature type="region of interest" description="Disordered" evidence="6">
    <location>
        <begin position="184"/>
        <end position="206"/>
    </location>
</feature>
<dbReference type="SUPFAM" id="SSF54001">
    <property type="entry name" value="Cysteine proteinases"/>
    <property type="match status" value="1"/>
</dbReference>
<evidence type="ECO:0000256" key="6">
    <source>
        <dbReference type="SAM" id="MobiDB-lite"/>
    </source>
</evidence>
<dbReference type="RefSeq" id="WP_184534419.1">
    <property type="nucleotide sequence ID" value="NZ_JACHJW010000001.1"/>
</dbReference>
<evidence type="ECO:0000256" key="5">
    <source>
        <dbReference type="SAM" id="Coils"/>
    </source>
</evidence>
<feature type="chain" id="PRO_5030660571" evidence="7">
    <location>
        <begin position="31"/>
        <end position="320"/>
    </location>
</feature>
<evidence type="ECO:0000313" key="9">
    <source>
        <dbReference type="EMBL" id="MBB4958309.1"/>
    </source>
</evidence>
<protein>
    <submittedName>
        <fullName evidence="9">TolA-binding protein</fullName>
    </submittedName>
</protein>
<gene>
    <name evidence="9" type="ORF">FHR38_002042</name>
</gene>
<dbReference type="EMBL" id="JACHJW010000001">
    <property type="protein sequence ID" value="MBB4958309.1"/>
    <property type="molecule type" value="Genomic_DNA"/>
</dbReference>
<proteinExistence type="inferred from homology"/>
<dbReference type="GO" id="GO:0006508">
    <property type="term" value="P:proteolysis"/>
    <property type="evidence" value="ECO:0007669"/>
    <property type="project" value="UniProtKB-KW"/>
</dbReference>
<feature type="signal peptide" evidence="7">
    <location>
        <begin position="1"/>
        <end position="30"/>
    </location>
</feature>
<comment type="similarity">
    <text evidence="1">Belongs to the peptidase C40 family.</text>
</comment>
<dbReference type="InterPro" id="IPR051794">
    <property type="entry name" value="PG_Endopeptidase_C40"/>
</dbReference>
<dbReference type="PANTHER" id="PTHR47359">
    <property type="entry name" value="PEPTIDOGLYCAN DL-ENDOPEPTIDASE CWLO"/>
    <property type="match status" value="1"/>
</dbReference>
<reference evidence="9 10" key="1">
    <citation type="submission" date="2020-08" db="EMBL/GenBank/DDBJ databases">
        <title>Sequencing the genomes of 1000 actinobacteria strains.</title>
        <authorList>
            <person name="Klenk H.-P."/>
        </authorList>
    </citation>
    <scope>NUCLEOTIDE SEQUENCE [LARGE SCALE GENOMIC DNA]</scope>
    <source>
        <strain evidence="9 10">DSM 45886</strain>
    </source>
</reference>
<feature type="region of interest" description="Disordered" evidence="6">
    <location>
        <begin position="297"/>
        <end position="320"/>
    </location>
</feature>
<dbReference type="PROSITE" id="PS51935">
    <property type="entry name" value="NLPC_P60"/>
    <property type="match status" value="1"/>
</dbReference>
<dbReference type="InterPro" id="IPR038765">
    <property type="entry name" value="Papain-like_cys_pep_sf"/>
</dbReference>
<evidence type="ECO:0000313" key="10">
    <source>
        <dbReference type="Proteomes" id="UP000578819"/>
    </source>
</evidence>
<accession>A0A7W7WP63</accession>
<dbReference type="InterPro" id="IPR000064">
    <property type="entry name" value="NLP_P60_dom"/>
</dbReference>
<keyword evidence="5" id="KW-0175">Coiled coil</keyword>
<evidence type="ECO:0000256" key="2">
    <source>
        <dbReference type="ARBA" id="ARBA00022670"/>
    </source>
</evidence>
<evidence type="ECO:0000256" key="3">
    <source>
        <dbReference type="ARBA" id="ARBA00022801"/>
    </source>
</evidence>
<evidence type="ECO:0000256" key="1">
    <source>
        <dbReference type="ARBA" id="ARBA00007074"/>
    </source>
</evidence>
<dbReference type="GO" id="GO:0008234">
    <property type="term" value="F:cysteine-type peptidase activity"/>
    <property type="evidence" value="ECO:0007669"/>
    <property type="project" value="UniProtKB-KW"/>
</dbReference>
<evidence type="ECO:0000256" key="4">
    <source>
        <dbReference type="ARBA" id="ARBA00022807"/>
    </source>
</evidence>
<keyword evidence="3" id="KW-0378">Hydrolase</keyword>
<keyword evidence="7" id="KW-0732">Signal</keyword>